<dbReference type="SUPFAM" id="SSF52540">
    <property type="entry name" value="P-loop containing nucleoside triphosphate hydrolases"/>
    <property type="match status" value="1"/>
</dbReference>
<comment type="caution">
    <text evidence="4">The sequence shown here is derived from an EMBL/GenBank/DDBJ whole genome shotgun (WGS) entry which is preliminary data.</text>
</comment>
<feature type="domain" description="Sulfotransferase" evidence="3">
    <location>
        <begin position="61"/>
        <end position="244"/>
    </location>
</feature>
<sequence length="292" mass="34298">MSSEREIVDFFESIRRKKQGMQGQDFDSLPDVSLSELKYLASLLAYDTTMLSLRDTSKRCVWHVAMPKSGSTWVTKVMEKYLVGRGWKAGWPCHTGGRFQDLSMPEFYRQKLLDDDIFLMHMHVLPNEWNVSFARQLNAKVILQIRNIQDVLVSLMDHYEKEKSLLPFVSVDHKIWETFSENEKIDFVVEQIGPWYIKFWASWFYFIDNKSTLDIELVRYESLVDDRQSVFSKIADFCEGENVIEREFDYTGFTRFNKGVVGRGGDISQQSVFKLKRMTEIYPDVDFSYIGL</sequence>
<keyword evidence="2" id="KW-0808">Transferase</keyword>
<dbReference type="InterPro" id="IPR027417">
    <property type="entry name" value="P-loop_NTPase"/>
</dbReference>
<dbReference type="RefSeq" id="WP_110186257.1">
    <property type="nucleotide sequence ID" value="NZ_CP177354.1"/>
</dbReference>
<name>A0ABX5M1K1_9GAMM</name>
<dbReference type="Proteomes" id="UP000248090">
    <property type="component" value="Unassembled WGS sequence"/>
</dbReference>
<dbReference type="InterPro" id="IPR000863">
    <property type="entry name" value="Sulfotransferase_dom"/>
</dbReference>
<gene>
    <name evidence="4" type="ORF">WH50_04570</name>
</gene>
<reference evidence="4 5" key="1">
    <citation type="submission" date="2015-03" db="EMBL/GenBank/DDBJ databases">
        <authorList>
            <person name="Krishnan R."/>
            <person name="Midha S."/>
            <person name="Patil P.B."/>
            <person name="Rameshkumar N."/>
        </authorList>
    </citation>
    <scope>NUCLEOTIDE SEQUENCE [LARGE SCALE GENOMIC DNA]</scope>
    <source>
        <strain evidence="4 5">L1E11</strain>
    </source>
</reference>
<proteinExistence type="inferred from homology"/>
<evidence type="ECO:0000256" key="2">
    <source>
        <dbReference type="ARBA" id="ARBA00022679"/>
    </source>
</evidence>
<dbReference type="PANTHER" id="PTHR11783">
    <property type="entry name" value="SULFOTRANSFERASE SULT"/>
    <property type="match status" value="1"/>
</dbReference>
<evidence type="ECO:0000313" key="4">
    <source>
        <dbReference type="EMBL" id="PXF32371.1"/>
    </source>
</evidence>
<keyword evidence="5" id="KW-1185">Reference proteome</keyword>
<dbReference type="Pfam" id="PF00685">
    <property type="entry name" value="Sulfotransfer_1"/>
    <property type="match status" value="1"/>
</dbReference>
<evidence type="ECO:0000259" key="3">
    <source>
        <dbReference type="Pfam" id="PF00685"/>
    </source>
</evidence>
<organism evidence="4 5">
    <name type="scientific">Pokkaliibacter plantistimulans</name>
    <dbReference type="NCBI Taxonomy" id="1635171"/>
    <lineage>
        <taxon>Bacteria</taxon>
        <taxon>Pseudomonadati</taxon>
        <taxon>Pseudomonadota</taxon>
        <taxon>Gammaproteobacteria</taxon>
        <taxon>Oceanospirillales</taxon>
        <taxon>Balneatrichaceae</taxon>
        <taxon>Pokkaliibacter</taxon>
    </lineage>
</organism>
<protein>
    <recommendedName>
        <fullName evidence="3">Sulfotransferase domain-containing protein</fullName>
    </recommendedName>
</protein>
<accession>A0ABX5M1K1</accession>
<dbReference type="Gene3D" id="3.40.50.300">
    <property type="entry name" value="P-loop containing nucleotide triphosphate hydrolases"/>
    <property type="match status" value="1"/>
</dbReference>
<dbReference type="EMBL" id="LAPT01000020">
    <property type="protein sequence ID" value="PXF32371.1"/>
    <property type="molecule type" value="Genomic_DNA"/>
</dbReference>
<evidence type="ECO:0000256" key="1">
    <source>
        <dbReference type="ARBA" id="ARBA00005771"/>
    </source>
</evidence>
<comment type="similarity">
    <text evidence="1">Belongs to the sulfotransferase 1 family.</text>
</comment>
<evidence type="ECO:0000313" key="5">
    <source>
        <dbReference type="Proteomes" id="UP000248090"/>
    </source>
</evidence>